<evidence type="ECO:0000313" key="8">
    <source>
        <dbReference type="Proteomes" id="UP000518887"/>
    </source>
</evidence>
<dbReference type="SUPFAM" id="SSF51445">
    <property type="entry name" value="(Trans)glycosidases"/>
    <property type="match status" value="1"/>
</dbReference>
<name>A0A7W8G9J0_9SPIR</name>
<feature type="signal peptide" evidence="5">
    <location>
        <begin position="1"/>
        <end position="31"/>
    </location>
</feature>
<keyword evidence="3 7" id="KW-0326">Glycosidase</keyword>
<dbReference type="PANTHER" id="PTHR10357:SF179">
    <property type="entry name" value="NEUTRAL AND BASIC AMINO ACID TRANSPORT PROTEIN RBAT"/>
    <property type="match status" value="1"/>
</dbReference>
<feature type="domain" description="Glycosyl hydrolase family 13 catalytic" evidence="6">
    <location>
        <begin position="51"/>
        <end position="431"/>
    </location>
</feature>
<feature type="region of interest" description="Disordered" evidence="4">
    <location>
        <begin position="398"/>
        <end position="422"/>
    </location>
</feature>
<protein>
    <submittedName>
        <fullName evidence="7">Glycosidase</fullName>
    </submittedName>
</protein>
<dbReference type="GO" id="GO:0009313">
    <property type="term" value="P:oligosaccharide catabolic process"/>
    <property type="evidence" value="ECO:0007669"/>
    <property type="project" value="TreeGrafter"/>
</dbReference>
<dbReference type="Gene3D" id="3.20.20.80">
    <property type="entry name" value="Glycosidases"/>
    <property type="match status" value="1"/>
</dbReference>
<evidence type="ECO:0000313" key="7">
    <source>
        <dbReference type="EMBL" id="MBB5226357.1"/>
    </source>
</evidence>
<accession>A0A7W8G9J0</accession>
<dbReference type="Gene3D" id="2.60.40.1180">
    <property type="entry name" value="Golgi alpha-mannosidase II"/>
    <property type="match status" value="1"/>
</dbReference>
<comment type="similarity">
    <text evidence="1">Belongs to the glycosyl hydrolase 13 family.</text>
</comment>
<dbReference type="PANTHER" id="PTHR10357">
    <property type="entry name" value="ALPHA-AMYLASE FAMILY MEMBER"/>
    <property type="match status" value="1"/>
</dbReference>
<evidence type="ECO:0000256" key="1">
    <source>
        <dbReference type="ARBA" id="ARBA00008061"/>
    </source>
</evidence>
<dbReference type="InterPro" id="IPR056300">
    <property type="entry name" value="SusG-like_C"/>
</dbReference>
<dbReference type="InterPro" id="IPR017853">
    <property type="entry name" value="GH"/>
</dbReference>
<dbReference type="InterPro" id="IPR045857">
    <property type="entry name" value="O16G_dom_2"/>
</dbReference>
<dbReference type="Pfam" id="PF00128">
    <property type="entry name" value="Alpha-amylase"/>
    <property type="match status" value="1"/>
</dbReference>
<dbReference type="AlphaFoldDB" id="A0A7W8G9J0"/>
<reference evidence="7 8" key="1">
    <citation type="submission" date="2020-08" db="EMBL/GenBank/DDBJ databases">
        <title>Genomic Encyclopedia of Type Strains, Phase IV (KMG-IV): sequencing the most valuable type-strain genomes for metagenomic binning, comparative biology and taxonomic classification.</title>
        <authorList>
            <person name="Goeker M."/>
        </authorList>
    </citation>
    <scope>NUCLEOTIDE SEQUENCE [LARGE SCALE GENOMIC DNA]</scope>
    <source>
        <strain evidence="7 8">DSM 103462</strain>
    </source>
</reference>
<evidence type="ECO:0000256" key="4">
    <source>
        <dbReference type="SAM" id="MobiDB-lite"/>
    </source>
</evidence>
<dbReference type="InterPro" id="IPR006047">
    <property type="entry name" value="GH13_cat_dom"/>
</dbReference>
<organism evidence="7 8">
    <name type="scientific">Treponema ruminis</name>
    <dbReference type="NCBI Taxonomy" id="744515"/>
    <lineage>
        <taxon>Bacteria</taxon>
        <taxon>Pseudomonadati</taxon>
        <taxon>Spirochaetota</taxon>
        <taxon>Spirochaetia</taxon>
        <taxon>Spirochaetales</taxon>
        <taxon>Treponemataceae</taxon>
        <taxon>Treponema</taxon>
    </lineage>
</organism>
<dbReference type="EMBL" id="JACHFQ010000005">
    <property type="protein sequence ID" value="MBB5226357.1"/>
    <property type="molecule type" value="Genomic_DNA"/>
</dbReference>
<dbReference type="RefSeq" id="WP_184659535.1">
    <property type="nucleotide sequence ID" value="NZ_CP031518.1"/>
</dbReference>
<feature type="chain" id="PRO_5030593331" evidence="5">
    <location>
        <begin position="32"/>
        <end position="553"/>
    </location>
</feature>
<dbReference type="GO" id="GO:0004556">
    <property type="term" value="F:alpha-amylase activity"/>
    <property type="evidence" value="ECO:0007669"/>
    <property type="project" value="TreeGrafter"/>
</dbReference>
<dbReference type="Proteomes" id="UP000518887">
    <property type="component" value="Unassembled WGS sequence"/>
</dbReference>
<keyword evidence="8" id="KW-1185">Reference proteome</keyword>
<dbReference type="CDD" id="cd11316">
    <property type="entry name" value="AmyAc_bac2_AmyA"/>
    <property type="match status" value="1"/>
</dbReference>
<evidence type="ECO:0000256" key="3">
    <source>
        <dbReference type="ARBA" id="ARBA00023295"/>
    </source>
</evidence>
<dbReference type="PROSITE" id="PS51257">
    <property type="entry name" value="PROKAR_LIPOPROTEIN"/>
    <property type="match status" value="1"/>
</dbReference>
<dbReference type="InterPro" id="IPR013780">
    <property type="entry name" value="Glyco_hydro_b"/>
</dbReference>
<evidence type="ECO:0000256" key="5">
    <source>
        <dbReference type="SAM" id="SignalP"/>
    </source>
</evidence>
<evidence type="ECO:0000256" key="2">
    <source>
        <dbReference type="ARBA" id="ARBA00022801"/>
    </source>
</evidence>
<dbReference type="Gene3D" id="3.90.400.10">
    <property type="entry name" value="Oligo-1,6-glucosidase, Domain 2"/>
    <property type="match status" value="1"/>
</dbReference>
<sequence length="553" mass="62060">MKKSLLYKSYAAGLFSALALSFLSCGSTSVAKGVEPLSRRANGARQGVYYSLFVRSFADSNGDGIGDFNGITAKLDYLNDGDDSTTNDLGITGIWLLPIYPTQTYHGYDVDDYYGVNPEYGTMEDFERLIQECKKRGISVILDMTCNHSSTFTDWFTASRDPSDPHHDWYRWITAEDKKYNINQQMWGHKVWNEDRKFKGNYYAGLFGPHMPDYNLDSPALREEFKKVMKFWLDKGVAGFRYDAAGHIYNSAKTPAGTNSTEQAIAWWKEITDYNKSINPDTYNVGEVWENNTIRSQYLAGLGSDFHFDMGTRIIDTIRYGDDGNNTFANGMQADYKRMAQSNPDYLDAPFLSNHDQPRAAGLLKGDVEMCKAAASLYMFTEGIPFVYYGEEIGMRSGTDDPSKRTPMLWKGTNSDGKPKDRLQTSWSESRYNVKTIPVSEQEKDPESLLQHYKKIIRVKTAHPALYEGKFTAVGTGSDKVSSWQMKSAEETAFVMVNVSGEDVNVEIPKDYQGFKAAFESYAEGTVITGNEASISAITIPAYSTVILSSGEF</sequence>
<dbReference type="SMART" id="SM00642">
    <property type="entry name" value="Aamy"/>
    <property type="match status" value="1"/>
</dbReference>
<keyword evidence="2" id="KW-0378">Hydrolase</keyword>
<gene>
    <name evidence="7" type="ORF">HNP76_001730</name>
</gene>
<comment type="caution">
    <text evidence="7">The sequence shown here is derived from an EMBL/GenBank/DDBJ whole genome shotgun (WGS) entry which is preliminary data.</text>
</comment>
<evidence type="ECO:0000259" key="6">
    <source>
        <dbReference type="SMART" id="SM00642"/>
    </source>
</evidence>
<keyword evidence="5" id="KW-0732">Signal</keyword>
<dbReference type="Pfam" id="PF23915">
    <property type="entry name" value="SusG_C"/>
    <property type="match status" value="1"/>
</dbReference>
<proteinExistence type="inferred from homology"/>